<keyword evidence="1" id="KW-0472">Membrane</keyword>
<gene>
    <name evidence="2" type="ORF">NSA47_13555</name>
</gene>
<sequence>MIIIKVFSWKKMKSIVLSFLVLIILLMSIFIYQWCNMEEKAVFNMLKEEVTLIITPGDPSNLYINDEKLGEQKVNAKIPYIINVKANDTIHIKMDPLHAKDNQTSTEKILSFKEGKLLISEEQDFWDNISINQWPNQVYQLSIHLTTRAKIELSGQEVLLEEQVADLNNDNNLEKVQLIKQGKYYFLKLNEGNKIILKDYEEEQSQWFIKDINGDGKEEIIIKGEFGNSHQYIEIFQYQDQQLNRIFWAYGDDIALFSNGQILVGKRLFDTVDHYGKTIYQWVENKYKEVEKVTSWWKGRPQWPMEPQMTVKAFFQAYELGLIKEAQGYLLEEDQNPEGVESMIQEVEEGWNQISLPSYYFFERKDVENIVYLSFYYPTEIHPRYNKVKVYEFELEKQENEQGPWKIRKVEEIRNYSVE</sequence>
<dbReference type="AlphaFoldDB" id="A0AAE3HIL0"/>
<evidence type="ECO:0000313" key="2">
    <source>
        <dbReference type="EMBL" id="MCR1899990.1"/>
    </source>
</evidence>
<keyword evidence="1" id="KW-0812">Transmembrane</keyword>
<dbReference type="SUPFAM" id="SSF69318">
    <property type="entry name" value="Integrin alpha N-terminal domain"/>
    <property type="match status" value="1"/>
</dbReference>
<keyword evidence="3" id="KW-1185">Reference proteome</keyword>
<feature type="transmembrane region" description="Helical" evidence="1">
    <location>
        <begin position="12"/>
        <end position="34"/>
    </location>
</feature>
<keyword evidence="1" id="KW-1133">Transmembrane helix</keyword>
<proteinExistence type="predicted"/>
<evidence type="ECO:0000313" key="3">
    <source>
        <dbReference type="Proteomes" id="UP001205748"/>
    </source>
</evidence>
<organism evidence="2 3">
    <name type="scientific">Irregularibacter muris</name>
    <dbReference type="NCBI Taxonomy" id="1796619"/>
    <lineage>
        <taxon>Bacteria</taxon>
        <taxon>Bacillati</taxon>
        <taxon>Bacillota</taxon>
        <taxon>Clostridia</taxon>
        <taxon>Eubacteriales</taxon>
        <taxon>Eubacteriaceae</taxon>
        <taxon>Irregularibacter</taxon>
    </lineage>
</organism>
<name>A0AAE3HIL0_9FIRM</name>
<dbReference type="Proteomes" id="UP001205748">
    <property type="component" value="Unassembled WGS sequence"/>
</dbReference>
<evidence type="ECO:0000256" key="1">
    <source>
        <dbReference type="SAM" id="Phobius"/>
    </source>
</evidence>
<reference evidence="2" key="1">
    <citation type="submission" date="2022-07" db="EMBL/GenBank/DDBJ databases">
        <title>Enhanced cultured diversity of the mouse gut microbiota enables custom-made synthetic communities.</title>
        <authorList>
            <person name="Afrizal A."/>
        </authorList>
    </citation>
    <scope>NUCLEOTIDE SEQUENCE</scope>
    <source>
        <strain evidence="2">DSM 28593</strain>
    </source>
</reference>
<dbReference type="RefSeq" id="WP_257532868.1">
    <property type="nucleotide sequence ID" value="NZ_JANKAS010000017.1"/>
</dbReference>
<comment type="caution">
    <text evidence="2">The sequence shown here is derived from an EMBL/GenBank/DDBJ whole genome shotgun (WGS) entry which is preliminary data.</text>
</comment>
<dbReference type="EMBL" id="JANKAS010000017">
    <property type="protein sequence ID" value="MCR1899990.1"/>
    <property type="molecule type" value="Genomic_DNA"/>
</dbReference>
<accession>A0AAE3HIL0</accession>
<protein>
    <submittedName>
        <fullName evidence="2">Uncharacterized protein</fullName>
    </submittedName>
</protein>
<dbReference type="InterPro" id="IPR028994">
    <property type="entry name" value="Integrin_alpha_N"/>
</dbReference>